<evidence type="ECO:0000256" key="26">
    <source>
        <dbReference type="ARBA" id="ARBA00050139"/>
    </source>
</evidence>
<evidence type="ECO:0000256" key="41">
    <source>
        <dbReference type="ARBA" id="ARBA00066440"/>
    </source>
</evidence>
<comment type="catalytic activity">
    <reaction evidence="28">
        <text>(24S)-hydroxycholesterol + reduced [NADPH--hemoprotein reductase] + O2 = 24S,25-dihydroxycholesterol + oxidized [NADPH--hemoprotein reductase] + H2O + H(+)</text>
        <dbReference type="Rhea" id="RHEA:46384"/>
        <dbReference type="Rhea" id="RHEA-COMP:11964"/>
        <dbReference type="Rhea" id="RHEA-COMP:11965"/>
        <dbReference type="ChEBI" id="CHEBI:15377"/>
        <dbReference type="ChEBI" id="CHEBI:15378"/>
        <dbReference type="ChEBI" id="CHEBI:15379"/>
        <dbReference type="ChEBI" id="CHEBI:34310"/>
        <dbReference type="ChEBI" id="CHEBI:57618"/>
        <dbReference type="ChEBI" id="CHEBI:58210"/>
        <dbReference type="ChEBI" id="CHEBI:86074"/>
    </reaction>
    <physiologicalReaction direction="left-to-right" evidence="28">
        <dbReference type="Rhea" id="RHEA:46385"/>
    </physiologicalReaction>
</comment>
<evidence type="ECO:0000256" key="24">
    <source>
        <dbReference type="ARBA" id="ARBA00034110"/>
    </source>
</evidence>
<evidence type="ECO:0000256" key="6">
    <source>
        <dbReference type="ARBA" id="ARBA00010617"/>
    </source>
</evidence>
<protein>
    <recommendedName>
        <fullName evidence="42">Cholesterol 24-hydroxylase</fullName>
        <ecNumber evidence="41">1.14.14.25</ecNumber>
    </recommendedName>
    <alternativeName>
        <fullName evidence="44">Cholesterol 24-monooxygenase</fullName>
    </alternativeName>
    <alternativeName>
        <fullName evidence="43">Cholesterol 24S-hydroxylase</fullName>
    </alternativeName>
    <alternativeName>
        <fullName evidence="45">Cytochrome P450 46A1</fullName>
    </alternativeName>
</protein>
<comment type="catalytic activity">
    <reaction evidence="31">
        <text>testosterone + reduced [NADPH--hemoprotein reductase] + O2 = 16beta,17beta-dihydroxyandrost-4-en-3-one + oxidized [NADPH--hemoprotein reductase] + H2O + H(+)</text>
        <dbReference type="Rhea" id="RHEA:46304"/>
        <dbReference type="Rhea" id="RHEA-COMP:11964"/>
        <dbReference type="Rhea" id="RHEA-COMP:11965"/>
        <dbReference type="ChEBI" id="CHEBI:15377"/>
        <dbReference type="ChEBI" id="CHEBI:15378"/>
        <dbReference type="ChEBI" id="CHEBI:15379"/>
        <dbReference type="ChEBI" id="CHEBI:17347"/>
        <dbReference type="ChEBI" id="CHEBI:57618"/>
        <dbReference type="ChEBI" id="CHEBI:58210"/>
        <dbReference type="ChEBI" id="CHEBI:83027"/>
    </reaction>
    <physiologicalReaction direction="left-to-right" evidence="31">
        <dbReference type="Rhea" id="RHEA:46305"/>
    </physiologicalReaction>
</comment>
<evidence type="ECO:0000256" key="9">
    <source>
        <dbReference type="ARBA" id="ARBA00022692"/>
    </source>
</evidence>
<evidence type="ECO:0000256" key="20">
    <source>
        <dbReference type="ARBA" id="ARBA00023166"/>
    </source>
</evidence>
<evidence type="ECO:0000256" key="13">
    <source>
        <dbReference type="ARBA" id="ARBA00022989"/>
    </source>
</evidence>
<evidence type="ECO:0000256" key="16">
    <source>
        <dbReference type="ARBA" id="ARBA00023018"/>
    </source>
</evidence>
<evidence type="ECO:0000256" key="15">
    <source>
        <dbReference type="ARBA" id="ARBA00023004"/>
    </source>
</evidence>
<comment type="function">
    <text evidence="40">P450 monooxygenase that plays a major role in cholesterol homeostasis in the brain. Primarily catalyzes the hydroxylation (with S stereochemistry) at C-24 of cholesterol side chain, triggering cholesterol diffusion out of neurons and its further degradation. By promoting constant cholesterol elimination in neurons, may activate the mevalonate pathway and coordinate the synthesis of new cholesterol and nonsterol isoprenoids involved in synaptic activity and learning. Further hydroxylates cholesterol derivatives and hormone steroids on both the ring and side chain of these molecules, converting them into active oxysterols involved in lipid signaling and biosynthesis. Acts as an epoxidase converting cholesta-5,24-dien-3beta-ol/desmosterol into (24S),25-epoxycholesterol, an abundant lipid ligand of nuclear NR1H2 and NR1H3 receptors shown to promote neurogenesis in developing brain. May also catalyze the oxidative metabolism of xenobiotics, such as clotrimazole.</text>
</comment>
<dbReference type="EMBL" id="JANPWB010000013">
    <property type="protein sequence ID" value="KAJ1104972.1"/>
    <property type="molecule type" value="Genomic_DNA"/>
</dbReference>
<evidence type="ECO:0000256" key="28">
    <source>
        <dbReference type="ARBA" id="ARBA00050430"/>
    </source>
</evidence>
<keyword evidence="13" id="KW-1133">Transmembrane helix</keyword>
<keyword evidence="49" id="KW-1185">Reference proteome</keyword>
<keyword evidence="9" id="KW-0812">Transmembrane</keyword>
<dbReference type="PRINTS" id="PR00463">
    <property type="entry name" value="EP450I"/>
</dbReference>
<dbReference type="GO" id="GO:0020037">
    <property type="term" value="F:heme binding"/>
    <property type="evidence" value="ECO:0007669"/>
    <property type="project" value="InterPro"/>
</dbReference>
<dbReference type="InterPro" id="IPR017972">
    <property type="entry name" value="Cyt_P450_CS"/>
</dbReference>
<dbReference type="GO" id="GO:0005789">
    <property type="term" value="C:endoplasmic reticulum membrane"/>
    <property type="evidence" value="ECO:0007669"/>
    <property type="project" value="UniProtKB-SubCell"/>
</dbReference>
<comment type="pathway">
    <text evidence="25">Steroid metabolism; cholesterol degradation.</text>
</comment>
<dbReference type="Proteomes" id="UP001066276">
    <property type="component" value="Chromosome 9"/>
</dbReference>
<evidence type="ECO:0000256" key="34">
    <source>
        <dbReference type="ARBA" id="ARBA00051606"/>
    </source>
</evidence>
<evidence type="ECO:0000256" key="30">
    <source>
        <dbReference type="ARBA" id="ARBA00050991"/>
    </source>
</evidence>
<evidence type="ECO:0000256" key="4">
    <source>
        <dbReference type="ARBA" id="ARBA00004389"/>
    </source>
</evidence>
<comment type="catalytic activity">
    <reaction evidence="36">
        <text>(24S)-hydroxycholesterol + reduced [NADPH--hemoprotein reductase] + O2 = (24S,25R)-24,26-dihydroxycholesterol + oxidized [NADPH--hemoprotein reductase] + H2O + H(+)</text>
        <dbReference type="Rhea" id="RHEA:46388"/>
        <dbReference type="Rhea" id="RHEA-COMP:11964"/>
        <dbReference type="Rhea" id="RHEA-COMP:11965"/>
        <dbReference type="ChEBI" id="CHEBI:15377"/>
        <dbReference type="ChEBI" id="CHEBI:15378"/>
        <dbReference type="ChEBI" id="CHEBI:15379"/>
        <dbReference type="ChEBI" id="CHEBI:34310"/>
        <dbReference type="ChEBI" id="CHEBI:57618"/>
        <dbReference type="ChEBI" id="CHEBI:58210"/>
        <dbReference type="ChEBI" id="CHEBI:86165"/>
    </reaction>
    <physiologicalReaction direction="left-to-right" evidence="36">
        <dbReference type="Rhea" id="RHEA:46389"/>
    </physiologicalReaction>
</comment>
<evidence type="ECO:0000256" key="32">
    <source>
        <dbReference type="ARBA" id="ARBA00051503"/>
    </source>
</evidence>
<evidence type="ECO:0000256" key="43">
    <source>
        <dbReference type="ARBA" id="ARBA00077287"/>
    </source>
</evidence>
<evidence type="ECO:0000256" key="33">
    <source>
        <dbReference type="ARBA" id="ARBA00051527"/>
    </source>
</evidence>
<name>A0AAV7MRG8_PLEWA</name>
<dbReference type="AlphaFoldDB" id="A0AAV7MRG8"/>
<evidence type="ECO:0000256" key="5">
    <source>
        <dbReference type="ARBA" id="ARBA00005108"/>
    </source>
</evidence>
<keyword evidence="11" id="KW-0256">Endoplasmic reticulum</keyword>
<keyword evidence="17 47" id="KW-0503">Monooxygenase</keyword>
<evidence type="ECO:0000256" key="22">
    <source>
        <dbReference type="ARBA" id="ARBA00023273"/>
    </source>
</evidence>
<feature type="binding site" description="axial binding residue" evidence="46">
    <location>
        <position position="411"/>
    </location>
    <ligand>
        <name>heme</name>
        <dbReference type="ChEBI" id="CHEBI:30413"/>
    </ligand>
    <ligandPart>
        <name>Fe</name>
        <dbReference type="ChEBI" id="CHEBI:18248"/>
    </ligandPart>
</feature>
<evidence type="ECO:0000256" key="10">
    <source>
        <dbReference type="ARBA" id="ARBA00022723"/>
    </source>
</evidence>
<dbReference type="GO" id="GO:0006707">
    <property type="term" value="P:cholesterol catabolic process"/>
    <property type="evidence" value="ECO:0007669"/>
    <property type="project" value="InterPro"/>
</dbReference>
<evidence type="ECO:0000256" key="37">
    <source>
        <dbReference type="ARBA" id="ARBA00051817"/>
    </source>
</evidence>
<comment type="subcellular location">
    <subcellularLocation>
        <location evidence="3">Cell projection</location>
        <location evidence="3">Dendrite</location>
    </subcellularLocation>
    <subcellularLocation>
        <location evidence="4">Endoplasmic reticulum membrane</location>
        <topology evidence="4">Single-pass membrane protein</topology>
    </subcellularLocation>
    <subcellularLocation>
        <location evidence="2">Microsome membrane</location>
        <topology evidence="2">Single-pass membrane protein</topology>
    </subcellularLocation>
    <subcellularLocation>
        <location evidence="24">Postsynapse</location>
    </subcellularLocation>
    <subcellularLocation>
        <location evidence="23">Presynapse</location>
    </subcellularLocation>
</comment>
<comment type="catalytic activity">
    <reaction evidence="37">
        <text>7-dehydrocholesterol + reduced [NADPH--hemoprotein reductase] + O2 = cholesta-5,7-dien-3beta,24S-diol + oxidized [NADPH--hemoprotein reductase] + H2O + H(+)</text>
        <dbReference type="Rhea" id="RHEA:53244"/>
        <dbReference type="Rhea" id="RHEA-COMP:11964"/>
        <dbReference type="Rhea" id="RHEA-COMP:11965"/>
        <dbReference type="ChEBI" id="CHEBI:15377"/>
        <dbReference type="ChEBI" id="CHEBI:15378"/>
        <dbReference type="ChEBI" id="CHEBI:15379"/>
        <dbReference type="ChEBI" id="CHEBI:17759"/>
        <dbReference type="ChEBI" id="CHEBI:57618"/>
        <dbReference type="ChEBI" id="CHEBI:58210"/>
        <dbReference type="ChEBI" id="CHEBI:137061"/>
    </reaction>
    <physiologicalReaction direction="left-to-right" evidence="37">
        <dbReference type="Rhea" id="RHEA:53245"/>
    </physiologicalReaction>
</comment>
<evidence type="ECO:0000256" key="27">
    <source>
        <dbReference type="ARBA" id="ARBA00050344"/>
    </source>
</evidence>
<comment type="catalytic activity">
    <reaction evidence="30">
        <text>cholesterol + reduced [NADPH--hemoprotein reductase] + O2 = (24S)-hydroxycholesterol + oxidized [NADPH--hemoprotein reductase] + H2O + H(+)</text>
        <dbReference type="Rhea" id="RHEA:22716"/>
        <dbReference type="Rhea" id="RHEA-COMP:11964"/>
        <dbReference type="Rhea" id="RHEA-COMP:11965"/>
        <dbReference type="ChEBI" id="CHEBI:15377"/>
        <dbReference type="ChEBI" id="CHEBI:15378"/>
        <dbReference type="ChEBI" id="CHEBI:15379"/>
        <dbReference type="ChEBI" id="CHEBI:16113"/>
        <dbReference type="ChEBI" id="CHEBI:34310"/>
        <dbReference type="ChEBI" id="CHEBI:57618"/>
        <dbReference type="ChEBI" id="CHEBI:58210"/>
        <dbReference type="EC" id="1.14.14.25"/>
    </reaction>
    <physiologicalReaction direction="left-to-right" evidence="30">
        <dbReference type="Rhea" id="RHEA:22717"/>
    </physiologicalReaction>
</comment>
<gene>
    <name evidence="48" type="ORF">NDU88_002380</name>
</gene>
<evidence type="ECO:0000256" key="38">
    <source>
        <dbReference type="ARBA" id="ARBA00052074"/>
    </source>
</evidence>
<evidence type="ECO:0000256" key="17">
    <source>
        <dbReference type="ARBA" id="ARBA00023033"/>
    </source>
</evidence>
<dbReference type="CDD" id="cd20613">
    <property type="entry name" value="CYP46A1-like"/>
    <property type="match status" value="1"/>
</dbReference>
<evidence type="ECO:0000256" key="7">
    <source>
        <dbReference type="ARBA" id="ARBA00022548"/>
    </source>
</evidence>
<dbReference type="PRINTS" id="PR00385">
    <property type="entry name" value="P450"/>
</dbReference>
<keyword evidence="22" id="KW-0966">Cell projection</keyword>
<comment type="pathway">
    <text evidence="5">Lipid metabolism; C21-steroid hormone metabolism.</text>
</comment>
<keyword evidence="19" id="KW-0472">Membrane</keyword>
<keyword evidence="15 46" id="KW-0408">Iron</keyword>
<accession>A0AAV7MRG8</accession>
<evidence type="ECO:0000256" key="47">
    <source>
        <dbReference type="RuleBase" id="RU000461"/>
    </source>
</evidence>
<evidence type="ECO:0000256" key="40">
    <source>
        <dbReference type="ARBA" id="ARBA00054645"/>
    </source>
</evidence>
<keyword evidence="8 46" id="KW-0349">Heme</keyword>
<evidence type="ECO:0000256" key="29">
    <source>
        <dbReference type="ARBA" id="ARBA00050696"/>
    </source>
</evidence>
<comment type="catalytic activity">
    <reaction evidence="32">
        <text>testosterone + reduced [NADPH--hemoprotein reductase] + O2 = 6beta,17beta-dihydroxyandrost-4-en-3-one + oxidized [NADPH--hemoprotein reductase] + H2O + H(+)</text>
        <dbReference type="Rhea" id="RHEA:46296"/>
        <dbReference type="Rhea" id="RHEA-COMP:11964"/>
        <dbReference type="Rhea" id="RHEA-COMP:11965"/>
        <dbReference type="ChEBI" id="CHEBI:15377"/>
        <dbReference type="ChEBI" id="CHEBI:15378"/>
        <dbReference type="ChEBI" id="CHEBI:15379"/>
        <dbReference type="ChEBI" id="CHEBI:17347"/>
        <dbReference type="ChEBI" id="CHEBI:34477"/>
        <dbReference type="ChEBI" id="CHEBI:57618"/>
        <dbReference type="ChEBI" id="CHEBI:58210"/>
    </reaction>
    <physiologicalReaction direction="left-to-right" evidence="32">
        <dbReference type="Rhea" id="RHEA:46297"/>
    </physiologicalReaction>
</comment>
<dbReference type="Pfam" id="PF00067">
    <property type="entry name" value="p450"/>
    <property type="match status" value="1"/>
</dbReference>
<keyword evidence="14 47" id="KW-0560">Oxidoreductase</keyword>
<dbReference type="GO" id="GO:0033781">
    <property type="term" value="F:cholesterol 24-hydroxylase activity"/>
    <property type="evidence" value="ECO:0007669"/>
    <property type="project" value="UniProtKB-EC"/>
</dbReference>
<proteinExistence type="inferred from homology"/>
<comment type="cofactor">
    <cofactor evidence="1 46">
        <name>heme</name>
        <dbReference type="ChEBI" id="CHEBI:30413"/>
    </cofactor>
</comment>
<comment type="catalytic activity">
    <reaction evidence="27">
        <text>testosterone + reduced [NADPH--hemoprotein reductase] + O2 = 2-hydroxytestosterone + oxidized [NADPH--hemoprotein reductase] + H2O + H(+)</text>
        <dbReference type="Rhea" id="RHEA:46300"/>
        <dbReference type="Rhea" id="RHEA-COMP:11964"/>
        <dbReference type="Rhea" id="RHEA-COMP:11965"/>
        <dbReference type="ChEBI" id="CHEBI:15377"/>
        <dbReference type="ChEBI" id="CHEBI:15378"/>
        <dbReference type="ChEBI" id="CHEBI:15379"/>
        <dbReference type="ChEBI" id="CHEBI:17347"/>
        <dbReference type="ChEBI" id="CHEBI:57618"/>
        <dbReference type="ChEBI" id="CHEBI:58210"/>
        <dbReference type="ChEBI" id="CHEBI:86013"/>
    </reaction>
    <physiologicalReaction direction="left-to-right" evidence="27">
        <dbReference type="Rhea" id="RHEA:46301"/>
    </physiologicalReaction>
</comment>
<evidence type="ECO:0000256" key="39">
    <source>
        <dbReference type="ARBA" id="ARBA00052870"/>
    </source>
</evidence>
<dbReference type="PANTHER" id="PTHR24293:SF1">
    <property type="entry name" value="CHOLESTEROL 24-HYDROXYLASE"/>
    <property type="match status" value="1"/>
</dbReference>
<sequence>MKFDHIPGPPRDSFFFGHYPSLRKVMNNDGLIHQTFLEWSETYGHVVRINILHNVSILVTSPETLKEFLMSPNYRKDNLVFDRMYGIFGERCLGKGLLTSTDNDRWYKQRRIFDPAFSRTYLMGLMGTFNEKAETLMEKLAGLADGKTEVSMLDLMSRLTLDVIAKIAFGLEINSLEDDRTPFPKAISTVMKGLISTREPFVRFYPRNWDYVKDVQESVRLLRRTGKECIELRRKALENGEEIPVDILTQILKSAALEEYCDEETMLDNFVTFFLAGQDTTANQLGFAVMLLSHAPDVLEKAKAEVDDIIGSKRDIDYDDLSKLQYVTQVLKETLRLYPTAPGTSRLVEKDTVIEGIKIPAEVVLIFNMYVMGRMGEFFQNPLDFNPDRFSPEAPKPYYTYFPFSLGPRSCIGQIFAQMEAKVVMAKLLQRYEFELVPGQSFKIMDTGSLRPHDGVVCRLTPRGNTKASK</sequence>
<evidence type="ECO:0000256" key="36">
    <source>
        <dbReference type="ARBA" id="ARBA00051763"/>
    </source>
</evidence>
<evidence type="ECO:0000256" key="46">
    <source>
        <dbReference type="PIRSR" id="PIRSR602401-1"/>
    </source>
</evidence>
<dbReference type="GO" id="GO:0005506">
    <property type="term" value="F:iron ion binding"/>
    <property type="evidence" value="ECO:0007669"/>
    <property type="project" value="InterPro"/>
</dbReference>
<comment type="catalytic activity">
    <reaction evidence="35">
        <text>cholestanol + reduced [NADPH--hemoprotein reductase] + O2 = (24S)-hydroxycholestanol + oxidized [NADPH--hemoprotein reductase] + H2O + H(+)</text>
        <dbReference type="Rhea" id="RHEA:53808"/>
        <dbReference type="Rhea" id="RHEA-COMP:11964"/>
        <dbReference type="Rhea" id="RHEA-COMP:11965"/>
        <dbReference type="ChEBI" id="CHEBI:15377"/>
        <dbReference type="ChEBI" id="CHEBI:15378"/>
        <dbReference type="ChEBI" id="CHEBI:15379"/>
        <dbReference type="ChEBI" id="CHEBI:57618"/>
        <dbReference type="ChEBI" id="CHEBI:58210"/>
        <dbReference type="ChEBI" id="CHEBI:86570"/>
        <dbReference type="ChEBI" id="CHEBI:137687"/>
    </reaction>
    <physiologicalReaction direction="left-to-right" evidence="35">
        <dbReference type="Rhea" id="RHEA:53809"/>
    </physiologicalReaction>
</comment>
<dbReference type="Gene3D" id="1.10.630.10">
    <property type="entry name" value="Cytochrome P450"/>
    <property type="match status" value="1"/>
</dbReference>
<comment type="similarity">
    <text evidence="6 47">Belongs to the cytochrome P450 family.</text>
</comment>
<keyword evidence="21" id="KW-0753">Steroid metabolism</keyword>
<keyword evidence="18" id="KW-0443">Lipid metabolism</keyword>
<evidence type="ECO:0000256" key="45">
    <source>
        <dbReference type="ARBA" id="ARBA00080170"/>
    </source>
</evidence>
<comment type="catalytic activity">
    <reaction evidence="39">
        <text>desmosterol + reduced [NADPH--hemoprotein reductase] + O2 = (24S)-25-epoxycholesterol + oxidized [NADPH--hemoprotein reductase] + H2O + H(+)</text>
        <dbReference type="Rhea" id="RHEA:53232"/>
        <dbReference type="Rhea" id="RHEA-COMP:11964"/>
        <dbReference type="Rhea" id="RHEA-COMP:11965"/>
        <dbReference type="ChEBI" id="CHEBI:15377"/>
        <dbReference type="ChEBI" id="CHEBI:15378"/>
        <dbReference type="ChEBI" id="CHEBI:15379"/>
        <dbReference type="ChEBI" id="CHEBI:17737"/>
        <dbReference type="ChEBI" id="CHEBI:41633"/>
        <dbReference type="ChEBI" id="CHEBI:57618"/>
        <dbReference type="ChEBI" id="CHEBI:58210"/>
    </reaction>
    <physiologicalReaction direction="left-to-right" evidence="39">
        <dbReference type="Rhea" id="RHEA:53233"/>
    </physiologicalReaction>
</comment>
<comment type="caution">
    <text evidence="48">The sequence shown here is derived from an EMBL/GenBank/DDBJ whole genome shotgun (WGS) entry which is preliminary data.</text>
</comment>
<reference evidence="48" key="1">
    <citation type="journal article" date="2022" name="bioRxiv">
        <title>Sequencing and chromosome-scale assembly of the giantPleurodeles waltlgenome.</title>
        <authorList>
            <person name="Brown T."/>
            <person name="Elewa A."/>
            <person name="Iarovenko S."/>
            <person name="Subramanian E."/>
            <person name="Araus A.J."/>
            <person name="Petzold A."/>
            <person name="Susuki M."/>
            <person name="Suzuki K.-i.T."/>
            <person name="Hayashi T."/>
            <person name="Toyoda A."/>
            <person name="Oliveira C."/>
            <person name="Osipova E."/>
            <person name="Leigh N.D."/>
            <person name="Simon A."/>
            <person name="Yun M.H."/>
        </authorList>
    </citation>
    <scope>NUCLEOTIDE SEQUENCE</scope>
    <source>
        <strain evidence="48">20211129_DDA</strain>
        <tissue evidence="48">Liver</tissue>
    </source>
</reference>
<dbReference type="PROSITE" id="PS00086">
    <property type="entry name" value="CYTOCHROME_P450"/>
    <property type="match status" value="1"/>
</dbReference>
<evidence type="ECO:0000256" key="19">
    <source>
        <dbReference type="ARBA" id="ARBA00023136"/>
    </source>
</evidence>
<evidence type="ECO:0000256" key="8">
    <source>
        <dbReference type="ARBA" id="ARBA00022617"/>
    </source>
</evidence>
<dbReference type="InterPro" id="IPR002401">
    <property type="entry name" value="Cyt_P450_E_grp-I"/>
</dbReference>
<dbReference type="PANTHER" id="PTHR24293">
    <property type="entry name" value="CYTOCHROME P450 FAMILY 46 SUBFAMILY A"/>
    <property type="match status" value="1"/>
</dbReference>
<dbReference type="GO" id="GO:0098793">
    <property type="term" value="C:presynapse"/>
    <property type="evidence" value="ECO:0007669"/>
    <property type="project" value="UniProtKB-SubCell"/>
</dbReference>
<dbReference type="InterPro" id="IPR039983">
    <property type="entry name" value="CYP46A1"/>
</dbReference>
<comment type="catalytic activity">
    <reaction evidence="33">
        <text>4beta-hydroxycholesterol + reduced [NADPH--hemoprotein reductase] + O2 = 4beta,24S-dihydroxycholesterol + oxidized [NADPH--hemoprotein reductase] + H2O + H(+)</text>
        <dbReference type="Rhea" id="RHEA:46392"/>
        <dbReference type="Rhea" id="RHEA-COMP:11964"/>
        <dbReference type="Rhea" id="RHEA-COMP:11965"/>
        <dbReference type="ChEBI" id="CHEBI:15377"/>
        <dbReference type="ChEBI" id="CHEBI:15378"/>
        <dbReference type="ChEBI" id="CHEBI:15379"/>
        <dbReference type="ChEBI" id="CHEBI:57618"/>
        <dbReference type="ChEBI" id="CHEBI:58210"/>
        <dbReference type="ChEBI" id="CHEBI:85778"/>
        <dbReference type="ChEBI" id="CHEBI:86087"/>
    </reaction>
    <physiologicalReaction direction="left-to-right" evidence="33">
        <dbReference type="Rhea" id="RHEA:46393"/>
    </physiologicalReaction>
</comment>
<dbReference type="InterPro" id="IPR001128">
    <property type="entry name" value="Cyt_P450"/>
</dbReference>
<comment type="catalytic activity">
    <reaction evidence="29">
        <text>7-dehydrocholesterol + reduced [NADPH--hemoprotein reductase] + O2 = cholesta-5,7-dien-3beta,25-diol + oxidized [NADPH--hemoprotein reductase] + H2O + H(+)</text>
        <dbReference type="Rhea" id="RHEA:53240"/>
        <dbReference type="Rhea" id="RHEA-COMP:11964"/>
        <dbReference type="Rhea" id="RHEA-COMP:11965"/>
        <dbReference type="ChEBI" id="CHEBI:15377"/>
        <dbReference type="ChEBI" id="CHEBI:15378"/>
        <dbReference type="ChEBI" id="CHEBI:15379"/>
        <dbReference type="ChEBI" id="CHEBI:17759"/>
        <dbReference type="ChEBI" id="CHEBI:57618"/>
        <dbReference type="ChEBI" id="CHEBI:58210"/>
        <dbReference type="ChEBI" id="CHEBI:137057"/>
    </reaction>
    <physiologicalReaction direction="left-to-right" evidence="29">
        <dbReference type="Rhea" id="RHEA:53241"/>
    </physiologicalReaction>
</comment>
<evidence type="ECO:0000313" key="48">
    <source>
        <dbReference type="EMBL" id="KAJ1104972.1"/>
    </source>
</evidence>
<organism evidence="48 49">
    <name type="scientific">Pleurodeles waltl</name>
    <name type="common">Iberian ribbed newt</name>
    <dbReference type="NCBI Taxonomy" id="8319"/>
    <lineage>
        <taxon>Eukaryota</taxon>
        <taxon>Metazoa</taxon>
        <taxon>Chordata</taxon>
        <taxon>Craniata</taxon>
        <taxon>Vertebrata</taxon>
        <taxon>Euteleostomi</taxon>
        <taxon>Amphibia</taxon>
        <taxon>Batrachia</taxon>
        <taxon>Caudata</taxon>
        <taxon>Salamandroidea</taxon>
        <taxon>Salamandridae</taxon>
        <taxon>Pleurodelinae</taxon>
        <taxon>Pleurodeles</taxon>
    </lineage>
</organism>
<evidence type="ECO:0000256" key="14">
    <source>
        <dbReference type="ARBA" id="ARBA00023002"/>
    </source>
</evidence>
<evidence type="ECO:0000256" key="31">
    <source>
        <dbReference type="ARBA" id="ARBA00051188"/>
    </source>
</evidence>
<evidence type="ECO:0000256" key="35">
    <source>
        <dbReference type="ARBA" id="ARBA00051748"/>
    </source>
</evidence>
<evidence type="ECO:0000256" key="18">
    <source>
        <dbReference type="ARBA" id="ARBA00023098"/>
    </source>
</evidence>
<dbReference type="GO" id="GO:0030425">
    <property type="term" value="C:dendrite"/>
    <property type="evidence" value="ECO:0007669"/>
    <property type="project" value="UniProtKB-SubCell"/>
</dbReference>
<dbReference type="InterPro" id="IPR036396">
    <property type="entry name" value="Cyt_P450_sf"/>
</dbReference>
<dbReference type="SUPFAM" id="SSF48264">
    <property type="entry name" value="Cytochrome P450"/>
    <property type="match status" value="1"/>
</dbReference>
<evidence type="ECO:0000256" key="21">
    <source>
        <dbReference type="ARBA" id="ARBA00023221"/>
    </source>
</evidence>
<keyword evidence="7" id="KW-0153">Cholesterol metabolism</keyword>
<evidence type="ECO:0000256" key="44">
    <source>
        <dbReference type="ARBA" id="ARBA00079170"/>
    </source>
</evidence>
<keyword evidence="12" id="KW-0492">Microsome</keyword>
<evidence type="ECO:0000256" key="1">
    <source>
        <dbReference type="ARBA" id="ARBA00001971"/>
    </source>
</evidence>
<evidence type="ECO:0000256" key="25">
    <source>
        <dbReference type="ARBA" id="ARBA00049645"/>
    </source>
</evidence>
<dbReference type="GO" id="GO:0098794">
    <property type="term" value="C:postsynapse"/>
    <property type="evidence" value="ECO:0007669"/>
    <property type="project" value="UniProtKB-SubCell"/>
</dbReference>
<dbReference type="FunFam" id="1.10.630.10:FF:000031">
    <property type="entry name" value="cholesterol 24-hydroxylase isoform X2"/>
    <property type="match status" value="1"/>
</dbReference>
<keyword evidence="20" id="KW-1207">Sterol metabolism</keyword>
<evidence type="ECO:0000256" key="11">
    <source>
        <dbReference type="ARBA" id="ARBA00022824"/>
    </source>
</evidence>
<evidence type="ECO:0000313" key="49">
    <source>
        <dbReference type="Proteomes" id="UP001066276"/>
    </source>
</evidence>
<evidence type="ECO:0000256" key="3">
    <source>
        <dbReference type="ARBA" id="ARBA00004279"/>
    </source>
</evidence>
<keyword evidence="16" id="KW-0770">Synapse</keyword>
<evidence type="ECO:0000256" key="12">
    <source>
        <dbReference type="ARBA" id="ARBA00022848"/>
    </source>
</evidence>
<comment type="catalytic activity">
    <reaction evidence="34">
        <text>7alpha-hydroxycholesterol + reduced [NADPH--hemoprotein reductase] + O2 = (24S)-7alpha-dihydroxycholesterol + oxidized [NADPH--hemoprotein reductase] + H2O + H(+)</text>
        <dbReference type="Rhea" id="RHEA:46380"/>
        <dbReference type="Rhea" id="RHEA-COMP:11964"/>
        <dbReference type="Rhea" id="RHEA-COMP:11965"/>
        <dbReference type="ChEBI" id="CHEBI:15377"/>
        <dbReference type="ChEBI" id="CHEBI:15378"/>
        <dbReference type="ChEBI" id="CHEBI:15379"/>
        <dbReference type="ChEBI" id="CHEBI:17500"/>
        <dbReference type="ChEBI" id="CHEBI:37640"/>
        <dbReference type="ChEBI" id="CHEBI:57618"/>
        <dbReference type="ChEBI" id="CHEBI:58210"/>
    </reaction>
    <physiologicalReaction direction="left-to-right" evidence="34">
        <dbReference type="Rhea" id="RHEA:46381"/>
    </physiologicalReaction>
</comment>
<evidence type="ECO:0000256" key="2">
    <source>
        <dbReference type="ARBA" id="ARBA00004111"/>
    </source>
</evidence>
<comment type="catalytic activity">
    <reaction evidence="26">
        <text>desmosterol + reduced [NADPH--hemoprotein reductase] + O2 = (24Z),26-hydroxydesmosterol + oxidized [NADPH--hemoprotein reductase] + H2O + H(+)</text>
        <dbReference type="Rhea" id="RHEA:53236"/>
        <dbReference type="Rhea" id="RHEA-COMP:11964"/>
        <dbReference type="Rhea" id="RHEA-COMP:11965"/>
        <dbReference type="ChEBI" id="CHEBI:15377"/>
        <dbReference type="ChEBI" id="CHEBI:15378"/>
        <dbReference type="ChEBI" id="CHEBI:15379"/>
        <dbReference type="ChEBI" id="CHEBI:17737"/>
        <dbReference type="ChEBI" id="CHEBI:57618"/>
        <dbReference type="ChEBI" id="CHEBI:58210"/>
        <dbReference type="ChEBI" id="CHEBI:137053"/>
    </reaction>
    <physiologicalReaction direction="left-to-right" evidence="26">
        <dbReference type="Rhea" id="RHEA:53237"/>
    </physiologicalReaction>
</comment>
<comment type="catalytic activity">
    <reaction evidence="38">
        <text>progesterone + reduced [NADPH--hemoprotein reductase] + O2 = 17alpha-hydroxyprogesterone + oxidized [NADPH--hemoprotein reductase] + H2O + H(+)</text>
        <dbReference type="Rhea" id="RHEA:46308"/>
        <dbReference type="Rhea" id="RHEA-COMP:11964"/>
        <dbReference type="Rhea" id="RHEA-COMP:11965"/>
        <dbReference type="ChEBI" id="CHEBI:15377"/>
        <dbReference type="ChEBI" id="CHEBI:15378"/>
        <dbReference type="ChEBI" id="CHEBI:15379"/>
        <dbReference type="ChEBI" id="CHEBI:17026"/>
        <dbReference type="ChEBI" id="CHEBI:17252"/>
        <dbReference type="ChEBI" id="CHEBI:57618"/>
        <dbReference type="ChEBI" id="CHEBI:58210"/>
    </reaction>
    <physiologicalReaction direction="left-to-right" evidence="38">
        <dbReference type="Rhea" id="RHEA:46309"/>
    </physiologicalReaction>
</comment>
<evidence type="ECO:0000256" key="42">
    <source>
        <dbReference type="ARBA" id="ARBA00068948"/>
    </source>
</evidence>
<evidence type="ECO:0000256" key="23">
    <source>
        <dbReference type="ARBA" id="ARBA00034106"/>
    </source>
</evidence>
<keyword evidence="10 46" id="KW-0479">Metal-binding</keyword>
<dbReference type="EC" id="1.14.14.25" evidence="41"/>